<dbReference type="AlphaFoldDB" id="A0A537JHG8"/>
<dbReference type="EMBL" id="VBAO01000099">
    <property type="protein sequence ID" value="TMI82979.1"/>
    <property type="molecule type" value="Genomic_DNA"/>
</dbReference>
<dbReference type="GO" id="GO:0016491">
    <property type="term" value="F:oxidoreductase activity"/>
    <property type="evidence" value="ECO:0007669"/>
    <property type="project" value="UniProtKB-KW"/>
</dbReference>
<reference evidence="3 4" key="1">
    <citation type="journal article" date="2019" name="Nat. Microbiol.">
        <title>Mediterranean grassland soil C-N compound turnover is dependent on rainfall and depth, and is mediated by genomically divergent microorganisms.</title>
        <authorList>
            <person name="Diamond S."/>
            <person name="Andeer P.F."/>
            <person name="Li Z."/>
            <person name="Crits-Christoph A."/>
            <person name="Burstein D."/>
            <person name="Anantharaman K."/>
            <person name="Lane K.R."/>
            <person name="Thomas B.C."/>
            <person name="Pan C."/>
            <person name="Northen T.R."/>
            <person name="Banfield J.F."/>
        </authorList>
    </citation>
    <scope>NUCLEOTIDE SEQUENCE [LARGE SCALE GENOMIC DNA]</scope>
    <source>
        <strain evidence="3">NP_7</strain>
    </source>
</reference>
<dbReference type="CDD" id="cd05344">
    <property type="entry name" value="BKR_like_SDR_like"/>
    <property type="match status" value="1"/>
</dbReference>
<organism evidence="3 4">
    <name type="scientific">Candidatus Segetimicrobium genomatis</name>
    <dbReference type="NCBI Taxonomy" id="2569760"/>
    <lineage>
        <taxon>Bacteria</taxon>
        <taxon>Bacillati</taxon>
        <taxon>Candidatus Sysuimicrobiota</taxon>
        <taxon>Candidatus Sysuimicrobiia</taxon>
        <taxon>Candidatus Sysuimicrobiales</taxon>
        <taxon>Candidatus Segetimicrobiaceae</taxon>
        <taxon>Candidatus Segetimicrobium</taxon>
    </lineage>
</organism>
<gene>
    <name evidence="3" type="ORF">E6H04_03780</name>
</gene>
<dbReference type="InterPro" id="IPR036291">
    <property type="entry name" value="NAD(P)-bd_dom_sf"/>
</dbReference>
<protein>
    <submittedName>
        <fullName evidence="3">SDR family oxidoreductase</fullName>
    </submittedName>
</protein>
<dbReference type="PANTHER" id="PTHR42879:SF6">
    <property type="entry name" value="NADPH-DEPENDENT REDUCTASE BACG"/>
    <property type="match status" value="1"/>
</dbReference>
<dbReference type="InterPro" id="IPR002347">
    <property type="entry name" value="SDR_fam"/>
</dbReference>
<evidence type="ECO:0000313" key="4">
    <source>
        <dbReference type="Proteomes" id="UP000320048"/>
    </source>
</evidence>
<dbReference type="FunFam" id="3.40.50.720:FF:000084">
    <property type="entry name" value="Short-chain dehydrogenase reductase"/>
    <property type="match status" value="1"/>
</dbReference>
<evidence type="ECO:0000313" key="3">
    <source>
        <dbReference type="EMBL" id="TMI82979.1"/>
    </source>
</evidence>
<dbReference type="PANTHER" id="PTHR42879">
    <property type="entry name" value="3-OXOACYL-(ACYL-CARRIER-PROTEIN) REDUCTASE"/>
    <property type="match status" value="1"/>
</dbReference>
<dbReference type="PRINTS" id="PR00081">
    <property type="entry name" value="GDHRDH"/>
</dbReference>
<accession>A0A537JHG8</accession>
<dbReference type="Gene3D" id="3.40.50.720">
    <property type="entry name" value="NAD(P)-binding Rossmann-like Domain"/>
    <property type="match status" value="1"/>
</dbReference>
<evidence type="ECO:0000256" key="2">
    <source>
        <dbReference type="ARBA" id="ARBA00023002"/>
    </source>
</evidence>
<comment type="similarity">
    <text evidence="1">Belongs to the short-chain dehydrogenases/reductases (SDR) family.</text>
</comment>
<dbReference type="Pfam" id="PF13561">
    <property type="entry name" value="adh_short_C2"/>
    <property type="match status" value="1"/>
</dbReference>
<keyword evidence="2" id="KW-0560">Oxidoreductase</keyword>
<evidence type="ECO:0000256" key="1">
    <source>
        <dbReference type="ARBA" id="ARBA00006484"/>
    </source>
</evidence>
<dbReference type="Proteomes" id="UP000320048">
    <property type="component" value="Unassembled WGS sequence"/>
</dbReference>
<dbReference type="InterPro" id="IPR050259">
    <property type="entry name" value="SDR"/>
</dbReference>
<dbReference type="SUPFAM" id="SSF51735">
    <property type="entry name" value="NAD(P)-binding Rossmann-fold domains"/>
    <property type="match status" value="1"/>
</dbReference>
<sequence length="263" mass="27201">MHIDLSGRVAVVSGASSGLGRAIAQGFAEAGADVVVGSRNADAVRRAATEITGATGRRAVGVAADVSRPEGVDALIGAAVQGFGKINILVANAGGPPPGSALTLTDAQWEQAFRQNLMSAVWLIRGAVPSMKAQGGGRIITVITSGVKIPIPNLVLSNVFRSGVVALVKTLSLELAPHKILLNNLAPGRIRTRRTQELDEARARATSRTLEQVERELSAEIPAGRYGDPAEFAGMAVFLASDRASYITGTTISIDGGATRAMQ</sequence>
<comment type="caution">
    <text evidence="3">The sequence shown here is derived from an EMBL/GenBank/DDBJ whole genome shotgun (WGS) entry which is preliminary data.</text>
</comment>
<name>A0A537JHG8_9BACT</name>
<proteinExistence type="inferred from homology"/>